<evidence type="ECO:0000256" key="1">
    <source>
        <dbReference type="SAM" id="MobiDB-lite"/>
    </source>
</evidence>
<dbReference type="Proteomes" id="UP000693970">
    <property type="component" value="Unassembled WGS sequence"/>
</dbReference>
<reference evidence="3" key="2">
    <citation type="submission" date="2021-04" db="EMBL/GenBank/DDBJ databases">
        <authorList>
            <person name="Podell S."/>
        </authorList>
    </citation>
    <scope>NUCLEOTIDE SEQUENCE</scope>
    <source>
        <strain evidence="3">Hildebrandi</strain>
    </source>
</reference>
<dbReference type="FunFam" id="1.10.472.10:FF:000093">
    <property type="entry name" value="Predicted protein"/>
    <property type="match status" value="1"/>
</dbReference>
<dbReference type="EMBL" id="JAGRRH010000005">
    <property type="protein sequence ID" value="KAG7369781.1"/>
    <property type="molecule type" value="Genomic_DNA"/>
</dbReference>
<feature type="region of interest" description="Disordered" evidence="1">
    <location>
        <begin position="282"/>
        <end position="313"/>
    </location>
</feature>
<reference evidence="3" key="1">
    <citation type="journal article" date="2021" name="Sci. Rep.">
        <title>Diploid genomic architecture of Nitzschia inconspicua, an elite biomass production diatom.</title>
        <authorList>
            <person name="Oliver A."/>
            <person name="Podell S."/>
            <person name="Pinowska A."/>
            <person name="Traller J.C."/>
            <person name="Smith S.R."/>
            <person name="McClure R."/>
            <person name="Beliaev A."/>
            <person name="Bohutskyi P."/>
            <person name="Hill E.A."/>
            <person name="Rabines A."/>
            <person name="Zheng H."/>
            <person name="Allen L.Z."/>
            <person name="Kuo A."/>
            <person name="Grigoriev I.V."/>
            <person name="Allen A.E."/>
            <person name="Hazlebeck D."/>
            <person name="Allen E.E."/>
        </authorList>
    </citation>
    <scope>NUCLEOTIDE SEQUENCE</scope>
    <source>
        <strain evidence="3">Hildebrandi</strain>
    </source>
</reference>
<proteinExistence type="predicted"/>
<dbReference type="InterPro" id="IPR039361">
    <property type="entry name" value="Cyclin"/>
</dbReference>
<evidence type="ECO:0000313" key="3">
    <source>
        <dbReference type="EMBL" id="KAG7369781.1"/>
    </source>
</evidence>
<comment type="caution">
    <text evidence="3">The sequence shown here is derived from an EMBL/GenBank/DDBJ whole genome shotgun (WGS) entry which is preliminary data.</text>
</comment>
<feature type="domain" description="Cyclin N-terminal" evidence="2">
    <location>
        <begin position="52"/>
        <end position="158"/>
    </location>
</feature>
<keyword evidence="4" id="KW-1185">Reference proteome</keyword>
<feature type="compositionally biased region" description="Polar residues" evidence="1">
    <location>
        <begin position="304"/>
        <end position="313"/>
    </location>
</feature>
<evidence type="ECO:0000259" key="2">
    <source>
        <dbReference type="Pfam" id="PF00134"/>
    </source>
</evidence>
<dbReference type="AlphaFoldDB" id="A0A9K3M024"/>
<dbReference type="InterPro" id="IPR006671">
    <property type="entry name" value="Cyclin_N"/>
</dbReference>
<name>A0A9K3M024_9STRA</name>
<accession>A0A9K3M024</accession>
<evidence type="ECO:0000313" key="4">
    <source>
        <dbReference type="Proteomes" id="UP000693970"/>
    </source>
</evidence>
<protein>
    <submittedName>
        <fullName evidence="3">Cyclin-like protein</fullName>
    </submittedName>
</protein>
<organism evidence="3 4">
    <name type="scientific">Nitzschia inconspicua</name>
    <dbReference type="NCBI Taxonomy" id="303405"/>
    <lineage>
        <taxon>Eukaryota</taxon>
        <taxon>Sar</taxon>
        <taxon>Stramenopiles</taxon>
        <taxon>Ochrophyta</taxon>
        <taxon>Bacillariophyta</taxon>
        <taxon>Bacillariophyceae</taxon>
        <taxon>Bacillariophycidae</taxon>
        <taxon>Bacillariales</taxon>
        <taxon>Bacillariaceae</taxon>
        <taxon>Nitzschia</taxon>
    </lineage>
</organism>
<sequence>MNPKQSSSSCVLNDSADDCIVILKGLKQRENKYRVGDYLGRFAEQVPAPPKSQVDVQCRYQMCQWSYSIADYCKLKTDTVASAINILDRFLDATPCALTDQSVFQLAAMTSMYMSVKLNEVNGLGMDCMVAFSQGSFSARQYETMEKIIVETCKWYMNPPTANQIGHELVLWMCGQDNIVPFDTLLDLVNLQVEAAVYDYYLVTAAPSLVAVAAFLNAVEGMGVHTPQEQRRIRNKVISTIEMSRSESQLLPKVQQRLYELISDSFTFSFDHETISQPLVVPKVSPPYENQHTSSKEARPISPDSVSVSQSAFQSEPEISTNWNISDQAQTLILSLR</sequence>
<dbReference type="Pfam" id="PF00134">
    <property type="entry name" value="Cyclin_N"/>
    <property type="match status" value="1"/>
</dbReference>
<gene>
    <name evidence="3" type="ORF">IV203_027527</name>
</gene>
<dbReference type="OrthoDB" id="5590282at2759"/>
<dbReference type="PANTHER" id="PTHR10177">
    <property type="entry name" value="CYCLINS"/>
    <property type="match status" value="1"/>
</dbReference>